<gene>
    <name evidence="1" type="ORF">HJC23_013118</name>
</gene>
<accession>A0ABD3QNF5</accession>
<organism evidence="1 2">
    <name type="scientific">Cyclotella cryptica</name>
    <dbReference type="NCBI Taxonomy" id="29204"/>
    <lineage>
        <taxon>Eukaryota</taxon>
        <taxon>Sar</taxon>
        <taxon>Stramenopiles</taxon>
        <taxon>Ochrophyta</taxon>
        <taxon>Bacillariophyta</taxon>
        <taxon>Coscinodiscophyceae</taxon>
        <taxon>Thalassiosirophycidae</taxon>
        <taxon>Stephanodiscales</taxon>
        <taxon>Stephanodiscaceae</taxon>
        <taxon>Cyclotella</taxon>
    </lineage>
</organism>
<dbReference type="Proteomes" id="UP001516023">
    <property type="component" value="Unassembled WGS sequence"/>
</dbReference>
<proteinExistence type="predicted"/>
<comment type="caution">
    <text evidence="1">The sequence shown here is derived from an EMBL/GenBank/DDBJ whole genome shotgun (WGS) entry which is preliminary data.</text>
</comment>
<name>A0ABD3QNF5_9STRA</name>
<protein>
    <submittedName>
        <fullName evidence="1">Uncharacterized protein</fullName>
    </submittedName>
</protein>
<evidence type="ECO:0000313" key="1">
    <source>
        <dbReference type="EMBL" id="KAL3801613.1"/>
    </source>
</evidence>
<evidence type="ECO:0000313" key="2">
    <source>
        <dbReference type="Proteomes" id="UP001516023"/>
    </source>
</evidence>
<dbReference type="AlphaFoldDB" id="A0ABD3QNF5"/>
<reference evidence="1 2" key="1">
    <citation type="journal article" date="2020" name="G3 (Bethesda)">
        <title>Improved Reference Genome for Cyclotella cryptica CCMP332, a Model for Cell Wall Morphogenesis, Salinity Adaptation, and Lipid Production in Diatoms (Bacillariophyta).</title>
        <authorList>
            <person name="Roberts W.R."/>
            <person name="Downey K.M."/>
            <person name="Ruck E.C."/>
            <person name="Traller J.C."/>
            <person name="Alverson A.J."/>
        </authorList>
    </citation>
    <scope>NUCLEOTIDE SEQUENCE [LARGE SCALE GENOMIC DNA]</scope>
    <source>
        <strain evidence="1 2">CCMP332</strain>
    </source>
</reference>
<dbReference type="EMBL" id="JABMIG020000025">
    <property type="protein sequence ID" value="KAL3801613.1"/>
    <property type="molecule type" value="Genomic_DNA"/>
</dbReference>
<sequence>MDDLLTPANLNDIRESDLMEVPFAEASKARFPPTCSVWIIADDKDRANSGIAVHTIDASVVISEGMVVSVFIGDVFSTTRQIYYKIEGSGPCFNALNSAIVEEARLAYARRTPVYFFDDVFGKNKTNSGAAQRGEVLSCKVMLSCRSSLQDHVNYTILILGEDNNHIVRHDVRPQQLQFLFDKGFKACSSSEPKVIEFASLSIPSPPPGFLNASLGRIEKDVSLPQQQKIKIPHWLVSSDCDLVRSTISGAVPVIEQMTGCIVRIVETTTDFSLVVRAPNNVSSLIRGAIEIVENAMIQMVIVSEQSRGRFLYDMASYYGEMKPDGAVQQRSPFNSTERVWMNVIDIPVQTVGEELRYSISPFIDGKINDDIHAAKCIINICRDNFGTKLLRCEPYILIIGKQAKNVSIATAAIKNAIKRHTQKSAQVVPTSLINNERLRCSPHTNSTFKSRKLTLPLWLLSDEAFRQRIHATLFEGDQCTQMRIREKAGCDIVSMQRILLVRTMPKCDGVYSNINKATDIIENDLLDLLGAEESKPRLLYDLTESYSEVSYNGLIMMRNFMQSFERVWACIVEMPIVHVDENGKTKYSACPFLCKDTDDEMHKLRCTLKVCGDNFGVHLHRCKPYVIIIGKQKGNVGKAFEYVIKSLKKYQTIQRDKRC</sequence>
<keyword evidence="2" id="KW-1185">Reference proteome</keyword>